<evidence type="ECO:0000256" key="8">
    <source>
        <dbReference type="SAM" id="MobiDB-lite"/>
    </source>
</evidence>
<sequence>MNSVARVRRSLRAPIKRLASCVSGLKGRRPGAKRWKKRSRGGGGRGGWSRPARAPPVRVARAKEPVVVRSYQAELEKERKLREAANARKNAQRAAMRAHFRRKYQLSENPKDAGRLRTAGGKLSLPRELSKIIHPETKPKDASFGLLRAFQGLSVGTATLAGTHRGRTPTPAGEGEACKVM</sequence>
<evidence type="ECO:0000256" key="4">
    <source>
        <dbReference type="ARBA" id="ARBA00022775"/>
    </source>
</evidence>
<keyword evidence="3" id="KW-0268">Exocytosis</keyword>
<protein>
    <submittedName>
        <fullName evidence="9">(spotted green pufferfish) hypothetical protein</fullName>
    </submittedName>
</protein>
<keyword evidence="5" id="KW-0770">Synapse</keyword>
<dbReference type="PANTHER" id="PTHR16705:SF5">
    <property type="entry name" value="COMPLEXIN-3"/>
    <property type="match status" value="1"/>
</dbReference>
<comment type="caution">
    <text evidence="9">The sequence shown here is derived from an EMBL/GenBank/DDBJ whole genome shotgun (WGS) entry which is preliminary data.</text>
</comment>
<reference evidence="9" key="2">
    <citation type="submission" date="2004-02" db="EMBL/GenBank/DDBJ databases">
        <authorList>
            <consortium name="Genoscope"/>
            <consortium name="Whitehead Institute Centre for Genome Research"/>
        </authorList>
    </citation>
    <scope>NUCLEOTIDE SEQUENCE</scope>
</reference>
<feature type="coiled-coil region" evidence="7">
    <location>
        <begin position="68"/>
        <end position="97"/>
    </location>
</feature>
<dbReference type="GO" id="GO:0043195">
    <property type="term" value="C:terminal bouton"/>
    <property type="evidence" value="ECO:0007669"/>
    <property type="project" value="TreeGrafter"/>
</dbReference>
<dbReference type="GO" id="GO:0019905">
    <property type="term" value="F:syntaxin binding"/>
    <property type="evidence" value="ECO:0007669"/>
    <property type="project" value="InterPro"/>
</dbReference>
<dbReference type="AlphaFoldDB" id="Q4SNA6"/>
<dbReference type="GO" id="GO:0046928">
    <property type="term" value="P:regulation of neurotransmitter secretion"/>
    <property type="evidence" value="ECO:0007669"/>
    <property type="project" value="TreeGrafter"/>
</dbReference>
<feature type="compositionally biased region" description="Basic residues" evidence="8">
    <location>
        <begin position="26"/>
        <end position="40"/>
    </location>
</feature>
<evidence type="ECO:0000256" key="7">
    <source>
        <dbReference type="SAM" id="Coils"/>
    </source>
</evidence>
<feature type="region of interest" description="Disordered" evidence="8">
    <location>
        <begin position="25"/>
        <end position="59"/>
    </location>
</feature>
<gene>
    <name evidence="9" type="ORF">GSTENG00015373001</name>
</gene>
<accession>Q4SNA6</accession>
<evidence type="ECO:0000256" key="6">
    <source>
        <dbReference type="ARBA" id="ARBA00034103"/>
    </source>
</evidence>
<dbReference type="EMBL" id="CAAE01014543">
    <property type="protein sequence ID" value="CAF97876.1"/>
    <property type="molecule type" value="Genomic_DNA"/>
</dbReference>
<evidence type="ECO:0000256" key="3">
    <source>
        <dbReference type="ARBA" id="ARBA00022483"/>
    </source>
</evidence>
<organism evidence="9">
    <name type="scientific">Tetraodon nigroviridis</name>
    <name type="common">Spotted green pufferfish</name>
    <name type="synonym">Chelonodon nigroviridis</name>
    <dbReference type="NCBI Taxonomy" id="99883"/>
    <lineage>
        <taxon>Eukaryota</taxon>
        <taxon>Metazoa</taxon>
        <taxon>Chordata</taxon>
        <taxon>Craniata</taxon>
        <taxon>Vertebrata</taxon>
        <taxon>Euteleostomi</taxon>
        <taxon>Actinopterygii</taxon>
        <taxon>Neopterygii</taxon>
        <taxon>Teleostei</taxon>
        <taxon>Neoteleostei</taxon>
        <taxon>Acanthomorphata</taxon>
        <taxon>Eupercaria</taxon>
        <taxon>Tetraodontiformes</taxon>
        <taxon>Tetradontoidea</taxon>
        <taxon>Tetraodontidae</taxon>
        <taxon>Tetraodon</taxon>
    </lineage>
</organism>
<evidence type="ECO:0000256" key="2">
    <source>
        <dbReference type="ARBA" id="ARBA00022448"/>
    </source>
</evidence>
<evidence type="ECO:0000256" key="1">
    <source>
        <dbReference type="ARBA" id="ARBA00005396"/>
    </source>
</evidence>
<keyword evidence="7" id="KW-0175">Coiled coil</keyword>
<proteinExistence type="inferred from homology"/>
<feature type="region of interest" description="Disordered" evidence="8">
    <location>
        <begin position="161"/>
        <end position="181"/>
    </location>
</feature>
<reference evidence="9" key="1">
    <citation type="journal article" date="2004" name="Nature">
        <title>Genome duplication in the teleost fish Tetraodon nigroviridis reveals the early vertebrate proto-karyotype.</title>
        <authorList>
            <person name="Jaillon O."/>
            <person name="Aury J.-M."/>
            <person name="Brunet F."/>
            <person name="Petit J.-L."/>
            <person name="Stange-Thomann N."/>
            <person name="Mauceli E."/>
            <person name="Bouneau L."/>
            <person name="Fischer C."/>
            <person name="Ozouf-Costaz C."/>
            <person name="Bernot A."/>
            <person name="Nicaud S."/>
            <person name="Jaffe D."/>
            <person name="Fisher S."/>
            <person name="Lutfalla G."/>
            <person name="Dossat C."/>
            <person name="Segurens B."/>
            <person name="Dasilva C."/>
            <person name="Salanoubat M."/>
            <person name="Levy M."/>
            <person name="Boudet N."/>
            <person name="Castellano S."/>
            <person name="Anthouard V."/>
            <person name="Jubin C."/>
            <person name="Castelli V."/>
            <person name="Katinka M."/>
            <person name="Vacherie B."/>
            <person name="Biemont C."/>
            <person name="Skalli Z."/>
            <person name="Cattolico L."/>
            <person name="Poulain J."/>
            <person name="De Berardinis V."/>
            <person name="Cruaud C."/>
            <person name="Duprat S."/>
            <person name="Brottier P."/>
            <person name="Coutanceau J.-P."/>
            <person name="Gouzy J."/>
            <person name="Parra G."/>
            <person name="Lardier G."/>
            <person name="Chapple C."/>
            <person name="McKernan K.J."/>
            <person name="McEwan P."/>
            <person name="Bosak S."/>
            <person name="Kellis M."/>
            <person name="Volff J.-N."/>
            <person name="Guigo R."/>
            <person name="Zody M.C."/>
            <person name="Mesirov J."/>
            <person name="Lindblad-Toh K."/>
            <person name="Birren B."/>
            <person name="Nusbaum C."/>
            <person name="Kahn D."/>
            <person name="Robinson-Rechavi M."/>
            <person name="Laudet V."/>
            <person name="Schachter V."/>
            <person name="Quetier F."/>
            <person name="Saurin W."/>
            <person name="Scarpelli C."/>
            <person name="Wincker P."/>
            <person name="Lander E.S."/>
            <person name="Weissenbach J."/>
            <person name="Roest Crollius H."/>
        </authorList>
    </citation>
    <scope>NUCLEOTIDE SEQUENCE [LARGE SCALE GENOMIC DNA]</scope>
</reference>
<dbReference type="InterPro" id="IPR008849">
    <property type="entry name" value="Synaphin"/>
</dbReference>
<dbReference type="OrthoDB" id="8955697at2759"/>
<dbReference type="CDD" id="cd22809">
    <property type="entry name" value="Complexin_NTD_CPLX_III_IV"/>
    <property type="match status" value="1"/>
</dbReference>
<evidence type="ECO:0000313" key="9">
    <source>
        <dbReference type="EMBL" id="CAF97876.1"/>
    </source>
</evidence>
<dbReference type="GO" id="GO:0016079">
    <property type="term" value="P:synaptic vesicle exocytosis"/>
    <property type="evidence" value="ECO:0007669"/>
    <property type="project" value="TreeGrafter"/>
</dbReference>
<keyword evidence="2" id="KW-0813">Transport</keyword>
<dbReference type="GO" id="GO:0031201">
    <property type="term" value="C:SNARE complex"/>
    <property type="evidence" value="ECO:0007669"/>
    <property type="project" value="TreeGrafter"/>
</dbReference>
<dbReference type="KEGG" id="tng:GSTEN00015373G001"/>
<comment type="subcellular location">
    <subcellularLocation>
        <location evidence="6">Synapse</location>
    </subcellularLocation>
</comment>
<evidence type="ECO:0000256" key="5">
    <source>
        <dbReference type="ARBA" id="ARBA00023018"/>
    </source>
</evidence>
<comment type="similarity">
    <text evidence="1">Belongs to the complexin/synaphin family.</text>
</comment>
<dbReference type="Pfam" id="PF05835">
    <property type="entry name" value="Synaphin"/>
    <property type="match status" value="1"/>
</dbReference>
<feature type="compositionally biased region" description="Low complexity" evidence="8">
    <location>
        <begin position="48"/>
        <end position="59"/>
    </location>
</feature>
<keyword evidence="4" id="KW-0532">Neurotransmitter transport</keyword>
<name>Q4SNA6_TETNG</name>
<dbReference type="PANTHER" id="PTHR16705">
    <property type="entry name" value="COMPLEXIN"/>
    <property type="match status" value="1"/>
</dbReference>